<name>X1A1X7_9ZZZZ</name>
<organism evidence="2">
    <name type="scientific">marine sediment metagenome</name>
    <dbReference type="NCBI Taxonomy" id="412755"/>
    <lineage>
        <taxon>unclassified sequences</taxon>
        <taxon>metagenomes</taxon>
        <taxon>ecological metagenomes</taxon>
    </lineage>
</organism>
<feature type="domain" description="NERD" evidence="1">
    <location>
        <begin position="13"/>
        <end position="104"/>
    </location>
</feature>
<proteinExistence type="predicted"/>
<dbReference type="AlphaFoldDB" id="X1A1X7"/>
<reference evidence="2" key="1">
    <citation type="journal article" date="2014" name="Front. Microbiol.">
        <title>High frequency of phylogenetically diverse reductive dehalogenase-homologous genes in deep subseafloor sedimentary metagenomes.</title>
        <authorList>
            <person name="Kawai M."/>
            <person name="Futagami T."/>
            <person name="Toyoda A."/>
            <person name="Takaki Y."/>
            <person name="Nishi S."/>
            <person name="Hori S."/>
            <person name="Arai W."/>
            <person name="Tsubouchi T."/>
            <person name="Morono Y."/>
            <person name="Uchiyama I."/>
            <person name="Ito T."/>
            <person name="Fujiyama A."/>
            <person name="Inagaki F."/>
            <person name="Takami H."/>
        </authorList>
    </citation>
    <scope>NUCLEOTIDE SEQUENCE</scope>
    <source>
        <strain evidence="2">Expedition CK06-06</strain>
    </source>
</reference>
<accession>X1A1X7</accession>
<dbReference type="Pfam" id="PF08378">
    <property type="entry name" value="NERD"/>
    <property type="match status" value="1"/>
</dbReference>
<evidence type="ECO:0000313" key="2">
    <source>
        <dbReference type="EMBL" id="GAG75759.1"/>
    </source>
</evidence>
<comment type="caution">
    <text evidence="2">The sequence shown here is derived from an EMBL/GenBank/DDBJ whole genome shotgun (WGS) entry which is preliminary data.</text>
</comment>
<dbReference type="InterPro" id="IPR011528">
    <property type="entry name" value="NERD"/>
</dbReference>
<protein>
    <recommendedName>
        <fullName evidence="1">NERD domain-containing protein</fullName>
    </recommendedName>
</protein>
<dbReference type="EMBL" id="BART01015909">
    <property type="protein sequence ID" value="GAG75759.1"/>
    <property type="molecule type" value="Genomic_DNA"/>
</dbReference>
<evidence type="ECO:0000259" key="1">
    <source>
        <dbReference type="Pfam" id="PF08378"/>
    </source>
</evidence>
<gene>
    <name evidence="2" type="ORF">S01H4_30767</name>
</gene>
<sequence length="158" mass="17801">MRGLPDGCSKSVRGFVIFHDIVAGNFNIDHVILTPHGIFTVETKTYSKPPKGEIICKDGNIIAGNINLGNKIIVQAESQSKWLKSILKESTGKNYHVMPVIVFPGWFVKPMPENLKKLIWILNPEALPSFISNEPKTIDESDIHLAAFHISRYIRMYN</sequence>